<proteinExistence type="predicted"/>
<dbReference type="InterPro" id="IPR013783">
    <property type="entry name" value="Ig-like_fold"/>
</dbReference>
<reference evidence="3" key="1">
    <citation type="submission" date="2015-07" db="EMBL/GenBank/DDBJ databases">
        <title>MeaNS - Measles Nucleotide Surveillance Program.</title>
        <authorList>
            <person name="Tran T."/>
            <person name="Druce J."/>
        </authorList>
    </citation>
    <scope>NUCLEOTIDE SEQUENCE</scope>
    <source>
        <strain evidence="3">UCB-OBI-ISO-001</strain>
        <tissue evidence="3">Gonad</tissue>
    </source>
</reference>
<dbReference type="InterPro" id="IPR003961">
    <property type="entry name" value="FN3_dom"/>
</dbReference>
<dbReference type="InterPro" id="IPR036116">
    <property type="entry name" value="FN3_sf"/>
</dbReference>
<dbReference type="Pfam" id="PF00041">
    <property type="entry name" value="fn3"/>
    <property type="match status" value="1"/>
</dbReference>
<organism evidence="3">
    <name type="scientific">Octopus bimaculoides</name>
    <name type="common">California two-spotted octopus</name>
    <dbReference type="NCBI Taxonomy" id="37653"/>
    <lineage>
        <taxon>Eukaryota</taxon>
        <taxon>Metazoa</taxon>
        <taxon>Spiralia</taxon>
        <taxon>Lophotrochozoa</taxon>
        <taxon>Mollusca</taxon>
        <taxon>Cephalopoda</taxon>
        <taxon>Coleoidea</taxon>
        <taxon>Octopodiformes</taxon>
        <taxon>Octopoda</taxon>
        <taxon>Incirrata</taxon>
        <taxon>Octopodidae</taxon>
        <taxon>Octopus</taxon>
    </lineage>
</organism>
<dbReference type="Gene3D" id="2.60.40.10">
    <property type="entry name" value="Immunoglobulins"/>
    <property type="match status" value="1"/>
</dbReference>
<sequence length="98" mass="11352">MSKNADIEQHQKSVHGDRHSLTLKDLDPNTQYLVQVQAIVQVGKKRYRSTKETMQMVTDSEYNNVFHIHQRCVKAANWITETLTYIPDNQPEVVSPDL</sequence>
<dbReference type="CDD" id="cd00063">
    <property type="entry name" value="FN3"/>
    <property type="match status" value="1"/>
</dbReference>
<dbReference type="PROSITE" id="PS50853">
    <property type="entry name" value="FN3"/>
    <property type="match status" value="1"/>
</dbReference>
<evidence type="ECO:0000259" key="2">
    <source>
        <dbReference type="PROSITE" id="PS50853"/>
    </source>
</evidence>
<protein>
    <recommendedName>
        <fullName evidence="2">Fibronectin type-III domain-containing protein</fullName>
    </recommendedName>
</protein>
<name>A0A0L8FTW7_OCTBM</name>
<dbReference type="EMBL" id="KQ426742">
    <property type="protein sequence ID" value="KOF67875.1"/>
    <property type="molecule type" value="Genomic_DNA"/>
</dbReference>
<dbReference type="AlphaFoldDB" id="A0A0L8FTW7"/>
<evidence type="ECO:0000256" key="1">
    <source>
        <dbReference type="SAM" id="MobiDB-lite"/>
    </source>
</evidence>
<dbReference type="SUPFAM" id="SSF49265">
    <property type="entry name" value="Fibronectin type III"/>
    <property type="match status" value="1"/>
</dbReference>
<accession>A0A0L8FTW7</accession>
<feature type="region of interest" description="Disordered" evidence="1">
    <location>
        <begin position="1"/>
        <end position="23"/>
    </location>
</feature>
<feature type="domain" description="Fibronectin type-III" evidence="2">
    <location>
        <begin position="1"/>
        <end position="61"/>
    </location>
</feature>
<gene>
    <name evidence="3" type="ORF">OCBIM_22008715mg</name>
</gene>
<evidence type="ECO:0000313" key="3">
    <source>
        <dbReference type="EMBL" id="KOF67875.1"/>
    </source>
</evidence>